<dbReference type="GO" id="GO:0009267">
    <property type="term" value="P:cellular response to starvation"/>
    <property type="evidence" value="ECO:0007669"/>
    <property type="project" value="EnsemblFungi"/>
</dbReference>
<feature type="transmembrane region" description="Helical" evidence="9">
    <location>
        <begin position="147"/>
        <end position="165"/>
    </location>
</feature>
<dbReference type="GO" id="GO:1990578">
    <property type="term" value="C:perinuclear endoplasmic reticulum membrane"/>
    <property type="evidence" value="ECO:0007669"/>
    <property type="project" value="EnsemblFungi"/>
</dbReference>
<dbReference type="MEROPS" id="A22.008"/>
<dbReference type="GO" id="GO:0098553">
    <property type="term" value="C:lumenal side of endoplasmic reticulum membrane"/>
    <property type="evidence" value="ECO:0007669"/>
    <property type="project" value="TreeGrafter"/>
</dbReference>
<name>G8BQM6_TETPH</name>
<feature type="compositionally biased region" description="Acidic residues" evidence="8">
    <location>
        <begin position="534"/>
        <end position="549"/>
    </location>
</feature>
<evidence type="ECO:0000256" key="2">
    <source>
        <dbReference type="ARBA" id="ARBA00006859"/>
    </source>
</evidence>
<keyword evidence="7 9" id="KW-0472">Membrane</keyword>
<evidence type="ECO:0000313" key="11">
    <source>
        <dbReference type="Proteomes" id="UP000005666"/>
    </source>
</evidence>
<evidence type="ECO:0000256" key="3">
    <source>
        <dbReference type="ARBA" id="ARBA00022692"/>
    </source>
</evidence>
<dbReference type="eggNOG" id="KOG2443">
    <property type="taxonomic scope" value="Eukaryota"/>
</dbReference>
<dbReference type="GO" id="GO:0033619">
    <property type="term" value="P:membrane protein proteolysis"/>
    <property type="evidence" value="ECO:0007669"/>
    <property type="project" value="TreeGrafter"/>
</dbReference>
<dbReference type="KEGG" id="tpf:TPHA_0C03870"/>
<keyword evidence="4" id="KW-0378">Hydrolase</keyword>
<evidence type="ECO:0000256" key="5">
    <source>
        <dbReference type="ARBA" id="ARBA00022824"/>
    </source>
</evidence>
<accession>G8BQM6</accession>
<feature type="transmembrane region" description="Helical" evidence="9">
    <location>
        <begin position="74"/>
        <end position="97"/>
    </location>
</feature>
<feature type="region of interest" description="Disordered" evidence="8">
    <location>
        <begin position="534"/>
        <end position="571"/>
    </location>
</feature>
<dbReference type="GO" id="GO:0051603">
    <property type="term" value="P:proteolysis involved in protein catabolic process"/>
    <property type="evidence" value="ECO:0007669"/>
    <property type="project" value="EnsemblFungi"/>
</dbReference>
<dbReference type="EMBL" id="HE612858">
    <property type="protein sequence ID" value="CCE62538.1"/>
    <property type="molecule type" value="Genomic_DNA"/>
</dbReference>
<evidence type="ECO:0000256" key="7">
    <source>
        <dbReference type="ARBA" id="ARBA00023136"/>
    </source>
</evidence>
<dbReference type="AlphaFoldDB" id="G8BQM6"/>
<dbReference type="OMA" id="FIAMCYK"/>
<keyword evidence="3 9" id="KW-0812">Transmembrane</keyword>
<protein>
    <submittedName>
        <fullName evidence="10">Uncharacterized protein</fullName>
    </submittedName>
</protein>
<evidence type="ECO:0000256" key="6">
    <source>
        <dbReference type="ARBA" id="ARBA00022989"/>
    </source>
</evidence>
<dbReference type="GO" id="GO:0006465">
    <property type="term" value="P:signal peptide processing"/>
    <property type="evidence" value="ECO:0007669"/>
    <property type="project" value="TreeGrafter"/>
</dbReference>
<feature type="transmembrane region" description="Helical" evidence="9">
    <location>
        <begin position="443"/>
        <end position="465"/>
    </location>
</feature>
<keyword evidence="11" id="KW-1185">Reference proteome</keyword>
<dbReference type="InterPro" id="IPR007369">
    <property type="entry name" value="Peptidase_A22B_SPP"/>
</dbReference>
<dbReference type="Proteomes" id="UP000005666">
    <property type="component" value="Chromosome 3"/>
</dbReference>
<feature type="transmembrane region" description="Helical" evidence="9">
    <location>
        <begin position="471"/>
        <end position="489"/>
    </location>
</feature>
<sequence length="571" mass="65968">MRESIDSIKNYIWAFLVKNSSPELPHIDNDDLKNIFEKVNDILQSKQSTVNYKFEKLTNELGFMITKLVFSYSVYINYFILTVLALSLVIVGSFGSITSIPYTALPPTKIHPLFHPTDLDVDQDCHIVYKNDKDSKKKHDIMDEKHAIILPITSSIALCGLYIVIKKFEVQWLKYVMWMLTLNMKIVNLPSTKFVVTYIFHAFSRTLTSITRKWDPLSYSPRFRLTLSDDNEAINANSGIITNFGYKEYLESDDSKLYYQATIDEIDKDSSIKFFYRREFIEPSSVTAKRQIFNIYFDNASFYAFIFSLISTVMYHYFSDNWLMTNIVSVNMAIWAISNLKLKNLRSGTLILVALFFYDIFFVFGTDVMVTVATNIDLPVKLTVPTKFNTSESKFEFAMLGLGDIALPGMFIAMCYKFDIWKYHYDNTDTEFHLLNKKYAGKYFIVACASYTLALVTCMVALTIYNTAQPALLYIVPSLVISTVLTALISREFNLFWTFQYDTIELGENMLEVEDTDKGVSTKAMTYAEYIMTDNDEDDNEDYTEEDALMDEKYSDYDSEDTDDTISMSQE</sequence>
<dbReference type="RefSeq" id="XP_003684972.1">
    <property type="nucleotide sequence ID" value="XM_003684924.1"/>
</dbReference>
<evidence type="ECO:0000256" key="1">
    <source>
        <dbReference type="ARBA" id="ARBA00004477"/>
    </source>
</evidence>
<keyword evidence="6 9" id="KW-1133">Transmembrane helix</keyword>
<keyword evidence="5" id="KW-0256">Endoplasmic reticulum</keyword>
<gene>
    <name evidence="10" type="primary">TPHA0C03870</name>
    <name evidence="10" type="ordered locus">TPHA_0C03870</name>
</gene>
<dbReference type="PANTHER" id="PTHR12174">
    <property type="entry name" value="SIGNAL PEPTIDE PEPTIDASE"/>
    <property type="match status" value="1"/>
</dbReference>
<feature type="transmembrane region" description="Helical" evidence="9">
    <location>
        <begin position="300"/>
        <end position="318"/>
    </location>
</feature>
<comment type="subcellular location">
    <subcellularLocation>
        <location evidence="1">Endoplasmic reticulum membrane</location>
        <topology evidence="1">Multi-pass membrane protein</topology>
    </subcellularLocation>
</comment>
<dbReference type="STRING" id="1071381.G8BQM6"/>
<dbReference type="HOGENOM" id="CLU_023799_3_0_1"/>
<dbReference type="GO" id="GO:0042500">
    <property type="term" value="F:aspartic endopeptidase activity, intramembrane cleaving"/>
    <property type="evidence" value="ECO:0007669"/>
    <property type="project" value="EnsemblFungi"/>
</dbReference>
<comment type="similarity">
    <text evidence="2">Belongs to the peptidase A22B family.</text>
</comment>
<evidence type="ECO:0000256" key="9">
    <source>
        <dbReference type="SAM" id="Phobius"/>
    </source>
</evidence>
<feature type="transmembrane region" description="Helical" evidence="9">
    <location>
        <begin position="396"/>
        <end position="416"/>
    </location>
</feature>
<dbReference type="OrthoDB" id="29661at2759"/>
<organism evidence="10 11">
    <name type="scientific">Tetrapisispora phaffii (strain ATCC 24235 / CBS 4417 / NBRC 1672 / NRRL Y-8282 / UCD 70-5)</name>
    <name type="common">Yeast</name>
    <name type="synonym">Fabospora phaffii</name>
    <dbReference type="NCBI Taxonomy" id="1071381"/>
    <lineage>
        <taxon>Eukaryota</taxon>
        <taxon>Fungi</taxon>
        <taxon>Dikarya</taxon>
        <taxon>Ascomycota</taxon>
        <taxon>Saccharomycotina</taxon>
        <taxon>Saccharomycetes</taxon>
        <taxon>Saccharomycetales</taxon>
        <taxon>Saccharomycetaceae</taxon>
        <taxon>Tetrapisispora</taxon>
    </lineage>
</organism>
<feature type="transmembrane region" description="Helical" evidence="9">
    <location>
        <begin position="324"/>
        <end position="342"/>
    </location>
</feature>
<dbReference type="SMART" id="SM00730">
    <property type="entry name" value="PSN"/>
    <property type="match status" value="1"/>
</dbReference>
<dbReference type="PANTHER" id="PTHR12174:SF23">
    <property type="entry name" value="MINOR HISTOCOMPATIBILITY ANTIGEN H13"/>
    <property type="match status" value="1"/>
</dbReference>
<dbReference type="GeneID" id="11533989"/>
<dbReference type="GO" id="GO:0098554">
    <property type="term" value="C:cytoplasmic side of endoplasmic reticulum membrane"/>
    <property type="evidence" value="ECO:0007669"/>
    <property type="project" value="TreeGrafter"/>
</dbReference>
<evidence type="ECO:0000313" key="10">
    <source>
        <dbReference type="EMBL" id="CCE62538.1"/>
    </source>
</evidence>
<evidence type="ECO:0000256" key="4">
    <source>
        <dbReference type="ARBA" id="ARBA00022801"/>
    </source>
</evidence>
<dbReference type="InterPro" id="IPR006639">
    <property type="entry name" value="Preselin/SPP"/>
</dbReference>
<proteinExistence type="inferred from homology"/>
<reference evidence="10 11" key="1">
    <citation type="journal article" date="2011" name="Proc. Natl. Acad. Sci. U.S.A.">
        <title>Evolutionary erosion of yeast sex chromosomes by mating-type switching accidents.</title>
        <authorList>
            <person name="Gordon J.L."/>
            <person name="Armisen D."/>
            <person name="Proux-Wera E."/>
            <person name="Oheigeartaigh S.S."/>
            <person name="Byrne K.P."/>
            <person name="Wolfe K.H."/>
        </authorList>
    </citation>
    <scope>NUCLEOTIDE SEQUENCE [LARGE SCALE GENOMIC DNA]</scope>
    <source>
        <strain evidence="11">ATCC 24235 / CBS 4417 / NBRC 1672 / NRRL Y-8282 / UCD 70-5</strain>
    </source>
</reference>
<feature type="transmembrane region" description="Helical" evidence="9">
    <location>
        <begin position="349"/>
        <end position="376"/>
    </location>
</feature>
<evidence type="ECO:0000256" key="8">
    <source>
        <dbReference type="SAM" id="MobiDB-lite"/>
    </source>
</evidence>
<dbReference type="Pfam" id="PF04258">
    <property type="entry name" value="Peptidase_A22B"/>
    <property type="match status" value="1"/>
</dbReference>